<gene>
    <name evidence="2" type="ORF">VPAL9027_01454</name>
</gene>
<reference evidence="2 3" key="1">
    <citation type="submission" date="2017-02" db="EMBL/GenBank/DDBJ databases">
        <authorList>
            <person name="Peterson S.W."/>
        </authorList>
    </citation>
    <scope>NUCLEOTIDE SEQUENCE [LARGE SCALE GENOMIC DNA]</scope>
    <source>
        <strain evidence="2 3">CECT 9027</strain>
    </source>
</reference>
<evidence type="ECO:0000256" key="1">
    <source>
        <dbReference type="SAM" id="SignalP"/>
    </source>
</evidence>
<feature type="signal peptide" evidence="1">
    <location>
        <begin position="1"/>
        <end position="21"/>
    </location>
</feature>
<dbReference type="STRING" id="1918946.VPAL9027_01454"/>
<accession>A0A1R4B3K2</accession>
<evidence type="ECO:0000313" key="3">
    <source>
        <dbReference type="Proteomes" id="UP000189475"/>
    </source>
</evidence>
<dbReference type="Gene3D" id="1.25.40.10">
    <property type="entry name" value="Tetratricopeptide repeat domain"/>
    <property type="match status" value="1"/>
</dbReference>
<keyword evidence="3" id="KW-1185">Reference proteome</keyword>
<organism evidence="2 3">
    <name type="scientific">Vibrio palustris</name>
    <dbReference type="NCBI Taxonomy" id="1918946"/>
    <lineage>
        <taxon>Bacteria</taxon>
        <taxon>Pseudomonadati</taxon>
        <taxon>Pseudomonadota</taxon>
        <taxon>Gammaproteobacteria</taxon>
        <taxon>Vibrionales</taxon>
        <taxon>Vibrionaceae</taxon>
        <taxon>Vibrio</taxon>
    </lineage>
</organism>
<dbReference type="Proteomes" id="UP000189475">
    <property type="component" value="Unassembled WGS sequence"/>
</dbReference>
<feature type="chain" id="PRO_5012571312" evidence="1">
    <location>
        <begin position="22"/>
        <end position="212"/>
    </location>
</feature>
<dbReference type="OrthoDB" id="9812424at2"/>
<evidence type="ECO:0000313" key="2">
    <source>
        <dbReference type="EMBL" id="SJL83486.1"/>
    </source>
</evidence>
<proteinExistence type="predicted"/>
<dbReference type="InterPro" id="IPR011990">
    <property type="entry name" value="TPR-like_helical_dom_sf"/>
</dbReference>
<dbReference type="RefSeq" id="WP_077313755.1">
    <property type="nucleotide sequence ID" value="NZ_AP024887.1"/>
</dbReference>
<dbReference type="AlphaFoldDB" id="A0A1R4B3K2"/>
<dbReference type="EMBL" id="FUFT01000003">
    <property type="protein sequence ID" value="SJL83486.1"/>
    <property type="molecule type" value="Genomic_DNA"/>
</dbReference>
<name>A0A1R4B3K2_9VIBR</name>
<keyword evidence="1" id="KW-0732">Signal</keyword>
<protein>
    <submittedName>
        <fullName evidence="2">Uncharacterized protein</fullName>
    </submittedName>
</protein>
<sequence length="212" mass="23588">MKTYRSYMIVLLGMWSTIAVASPLKATLNQLQHQWAVCEYQKADEEKKQTCFQALVGDTNQHLSKHPDNLQLQTALAINLASLASVSGTSDALDLIKQAKHRLEPLQATTTGQLHTAVLVTLGALYYRAPGWPISFGDDDKAAALLSEAVELSPNDITARYFYGDFLAQQGHKQQAIYSLKRGLESQSPHLHPLVIQGRKQDIHRLLNTLRN</sequence>
<dbReference type="SUPFAM" id="SSF48452">
    <property type="entry name" value="TPR-like"/>
    <property type="match status" value="1"/>
</dbReference>